<organism evidence="2 3">
    <name type="scientific">Ajellomyces capsulatus</name>
    <name type="common">Darling's disease fungus</name>
    <name type="synonym">Histoplasma capsulatum</name>
    <dbReference type="NCBI Taxonomy" id="5037"/>
    <lineage>
        <taxon>Eukaryota</taxon>
        <taxon>Fungi</taxon>
        <taxon>Dikarya</taxon>
        <taxon>Ascomycota</taxon>
        <taxon>Pezizomycotina</taxon>
        <taxon>Eurotiomycetes</taxon>
        <taxon>Eurotiomycetidae</taxon>
        <taxon>Onygenales</taxon>
        <taxon>Ajellomycetaceae</taxon>
        <taxon>Histoplasma</taxon>
    </lineage>
</organism>
<dbReference type="VEuPathDB" id="FungiDB:I7I51_01377"/>
<evidence type="ECO:0000313" key="3">
    <source>
        <dbReference type="Proteomes" id="UP000663671"/>
    </source>
</evidence>
<feature type="region of interest" description="Disordered" evidence="1">
    <location>
        <begin position="128"/>
        <end position="200"/>
    </location>
</feature>
<feature type="region of interest" description="Disordered" evidence="1">
    <location>
        <begin position="81"/>
        <end position="113"/>
    </location>
</feature>
<dbReference type="AlphaFoldDB" id="A0A8A1MEG5"/>
<accession>A0A8A1MEG5</accession>
<sequence length="434" mass="48261">MATLRVKQTSTETATAPLSPAGVIQGISEIRFQSTHRIRSCANSEMNHNVCGGPHLIDTVDVKAMLPINLARRVLVHAEPSNCEASSSSGSPASSPTSEALDGDTSLSSSYASQTPVANLKSILKNPIRPRTPLTSKPAEFDLEDNVEYDSDSDMDDDGDDDEEEEEGEEEGEEEEVSGDYKTGTSDSNCSDEGDENECKSRKATDLVYMNADSDDEGSFICFVNSVHFSAKDDIRIIPCRDEIVDGRAEPEMTFHEQALRMRSSKRVPFQPYTVNGKDYDPNEHSRDVIELDKQLFIAYVNGIRNMNVEDYRPVVLARTLNATSCDIDFLPITEHQVNAYLDRVVDSALGFFPYLFGKDEYDRILDDAEVVTSFDYYNNVLYKPDSGLFQQAITRQLESKLADTAAIIENDILDWVAGELIEPLGRHASFRWG</sequence>
<feature type="compositionally biased region" description="Low complexity" evidence="1">
    <location>
        <begin position="81"/>
        <end position="100"/>
    </location>
</feature>
<protein>
    <submittedName>
        <fullName evidence="2">Uncharacterized protein</fullName>
    </submittedName>
</protein>
<dbReference type="EMBL" id="CP069114">
    <property type="protein sequence ID" value="QSS64311.1"/>
    <property type="molecule type" value="Genomic_DNA"/>
</dbReference>
<evidence type="ECO:0000313" key="2">
    <source>
        <dbReference type="EMBL" id="QSS64311.1"/>
    </source>
</evidence>
<gene>
    <name evidence="2" type="ORF">I7I51_01377</name>
</gene>
<name>A0A8A1MEG5_AJECA</name>
<dbReference type="OrthoDB" id="4199007at2759"/>
<evidence type="ECO:0000256" key="1">
    <source>
        <dbReference type="SAM" id="MobiDB-lite"/>
    </source>
</evidence>
<dbReference type="Proteomes" id="UP000663671">
    <property type="component" value="Chromosome 1"/>
</dbReference>
<feature type="compositionally biased region" description="Acidic residues" evidence="1">
    <location>
        <begin position="141"/>
        <end position="178"/>
    </location>
</feature>
<reference evidence="2" key="1">
    <citation type="submission" date="2021-01" db="EMBL/GenBank/DDBJ databases">
        <title>Chromosome-level genome assembly of a human fungal pathogen reveals clustering of transcriptionally co-regulated genes.</title>
        <authorList>
            <person name="Voorhies M."/>
            <person name="Cohen S."/>
            <person name="Shea T.P."/>
            <person name="Petrus S."/>
            <person name="Munoz J.F."/>
            <person name="Poplawski S."/>
            <person name="Goldman W.E."/>
            <person name="Michael T."/>
            <person name="Cuomo C.A."/>
            <person name="Sil A."/>
            <person name="Beyhan S."/>
        </authorList>
    </citation>
    <scope>NUCLEOTIDE SEQUENCE</scope>
    <source>
        <strain evidence="2">WU24</strain>
    </source>
</reference>
<proteinExistence type="predicted"/>